<proteinExistence type="predicted"/>
<comment type="caution">
    <text evidence="2">The sequence shown here is derived from an EMBL/GenBank/DDBJ whole genome shotgun (WGS) entry which is preliminary data.</text>
</comment>
<dbReference type="Proteomes" id="UP001153069">
    <property type="component" value="Unassembled WGS sequence"/>
</dbReference>
<dbReference type="Gene3D" id="3.40.50.150">
    <property type="entry name" value="Vaccinia Virus protein VP39"/>
    <property type="match status" value="1"/>
</dbReference>
<dbReference type="OrthoDB" id="443402at2759"/>
<evidence type="ECO:0000313" key="3">
    <source>
        <dbReference type="Proteomes" id="UP001153069"/>
    </source>
</evidence>
<reference evidence="2" key="1">
    <citation type="submission" date="2020-06" db="EMBL/GenBank/DDBJ databases">
        <authorList>
            <consortium name="Plant Systems Biology data submission"/>
        </authorList>
    </citation>
    <scope>NUCLEOTIDE SEQUENCE</scope>
    <source>
        <strain evidence="2">D6</strain>
    </source>
</reference>
<gene>
    <name evidence="2" type="ORF">SEMRO_102_G052000.1</name>
</gene>
<sequence>MSIICIVALLFGSADAFPRPLGAFPRHSSRTRLRASVGNDKGDDDDYSTFSCWVPTRISREEGERIMDGTILPGKEYDLRICFGRDAQDLESSTLVAAQDPRMKYTYGEFPLRSTDQLVDLALSHYRHQPKKIPKSVTMIDLGSGCGRLVLYWALTRGYDDDSDTQWNMHGIEISDILHDEALRACLSGLDHGWFQLQPQRQQQQQPATLPYNNLPHLASATQQHSPQKLNQFTLHLGPAEEFASLFQQADIVFAYSTVWDTAGFSEQLGAIVMSREWNELLSQTCRPGTIVITTDRCLDPMYGWKLLDRLDVDNREVMGSTGYIQILEP</sequence>
<evidence type="ECO:0000313" key="2">
    <source>
        <dbReference type="EMBL" id="CAB9501196.1"/>
    </source>
</evidence>
<feature type="signal peptide" evidence="1">
    <location>
        <begin position="1"/>
        <end position="16"/>
    </location>
</feature>
<dbReference type="EMBL" id="CAICTM010000101">
    <property type="protein sequence ID" value="CAB9501196.1"/>
    <property type="molecule type" value="Genomic_DNA"/>
</dbReference>
<dbReference type="SUPFAM" id="SSF53335">
    <property type="entry name" value="S-adenosyl-L-methionine-dependent methyltransferases"/>
    <property type="match status" value="1"/>
</dbReference>
<keyword evidence="3" id="KW-1185">Reference proteome</keyword>
<name>A0A9N8DID4_9STRA</name>
<dbReference type="AlphaFoldDB" id="A0A9N8DID4"/>
<feature type="chain" id="PRO_5040381724" evidence="1">
    <location>
        <begin position="17"/>
        <end position="330"/>
    </location>
</feature>
<keyword evidence="1" id="KW-0732">Signal</keyword>
<protein>
    <submittedName>
        <fullName evidence="2">Uncharacterized protein</fullName>
    </submittedName>
</protein>
<dbReference type="InterPro" id="IPR029063">
    <property type="entry name" value="SAM-dependent_MTases_sf"/>
</dbReference>
<accession>A0A9N8DID4</accession>
<evidence type="ECO:0000256" key="1">
    <source>
        <dbReference type="SAM" id="SignalP"/>
    </source>
</evidence>
<organism evidence="2 3">
    <name type="scientific">Seminavis robusta</name>
    <dbReference type="NCBI Taxonomy" id="568900"/>
    <lineage>
        <taxon>Eukaryota</taxon>
        <taxon>Sar</taxon>
        <taxon>Stramenopiles</taxon>
        <taxon>Ochrophyta</taxon>
        <taxon>Bacillariophyta</taxon>
        <taxon>Bacillariophyceae</taxon>
        <taxon>Bacillariophycidae</taxon>
        <taxon>Naviculales</taxon>
        <taxon>Naviculaceae</taxon>
        <taxon>Seminavis</taxon>
    </lineage>
</organism>